<dbReference type="GO" id="GO:0016020">
    <property type="term" value="C:membrane"/>
    <property type="evidence" value="ECO:0007669"/>
    <property type="project" value="UniProtKB-SubCell"/>
</dbReference>
<dbReference type="PANTHER" id="PTHR44329">
    <property type="entry name" value="SERINE/THREONINE-PROTEIN KINASE TNNI3K-RELATED"/>
    <property type="match status" value="1"/>
</dbReference>
<accession>A0A061QV78</accession>
<dbReference type="SUPFAM" id="SSF55073">
    <property type="entry name" value="Nucleotide cyclase"/>
    <property type="match status" value="3"/>
</dbReference>
<feature type="domain" description="Protein kinase" evidence="7">
    <location>
        <begin position="1304"/>
        <end position="1624"/>
    </location>
</feature>
<dbReference type="Pfam" id="PF07714">
    <property type="entry name" value="PK_Tyr_Ser-Thr"/>
    <property type="match status" value="1"/>
</dbReference>
<keyword evidence="9" id="KW-0808">Transferase</keyword>
<name>A0A061QV78_9CHLO</name>
<dbReference type="Pfam" id="PF03924">
    <property type="entry name" value="CHASE"/>
    <property type="match status" value="1"/>
</dbReference>
<dbReference type="SUPFAM" id="SSF56112">
    <property type="entry name" value="Protein kinase-like (PK-like)"/>
    <property type="match status" value="1"/>
</dbReference>
<evidence type="ECO:0000256" key="6">
    <source>
        <dbReference type="SAM" id="Phobius"/>
    </source>
</evidence>
<evidence type="ECO:0000256" key="1">
    <source>
        <dbReference type="ARBA" id="ARBA00004167"/>
    </source>
</evidence>
<keyword evidence="4 6" id="KW-0472">Membrane</keyword>
<dbReference type="InterPro" id="IPR008271">
    <property type="entry name" value="Ser/Thr_kinase_AS"/>
</dbReference>
<feature type="region of interest" description="Disordered" evidence="5">
    <location>
        <begin position="872"/>
        <end position="908"/>
    </location>
</feature>
<dbReference type="InterPro" id="IPR011009">
    <property type="entry name" value="Kinase-like_dom_sf"/>
</dbReference>
<dbReference type="GO" id="GO:0005524">
    <property type="term" value="F:ATP binding"/>
    <property type="evidence" value="ECO:0007669"/>
    <property type="project" value="InterPro"/>
</dbReference>
<feature type="transmembrane region" description="Helical" evidence="6">
    <location>
        <begin position="27"/>
        <end position="48"/>
    </location>
</feature>
<dbReference type="PROSITE" id="PS50839">
    <property type="entry name" value="CHASE"/>
    <property type="match status" value="1"/>
</dbReference>
<feature type="domain" description="CHASE" evidence="8">
    <location>
        <begin position="169"/>
        <end position="242"/>
    </location>
</feature>
<comment type="subcellular location">
    <subcellularLocation>
        <location evidence="1">Membrane</location>
        <topology evidence="1">Single-pass membrane protein</topology>
    </subcellularLocation>
</comment>
<gene>
    <name evidence="9" type="ORF">TSPGSL018_23531</name>
</gene>
<protein>
    <submittedName>
        <fullName evidence="9">Kinase-like protein</fullName>
    </submittedName>
</protein>
<dbReference type="PANTHER" id="PTHR44329:SF214">
    <property type="entry name" value="PROTEIN KINASE DOMAIN-CONTAINING PROTEIN"/>
    <property type="match status" value="1"/>
</dbReference>
<organism evidence="9">
    <name type="scientific">Tetraselmis sp. GSL018</name>
    <dbReference type="NCBI Taxonomy" id="582737"/>
    <lineage>
        <taxon>Eukaryota</taxon>
        <taxon>Viridiplantae</taxon>
        <taxon>Chlorophyta</taxon>
        <taxon>core chlorophytes</taxon>
        <taxon>Chlorodendrophyceae</taxon>
        <taxon>Chlorodendrales</taxon>
        <taxon>Chlorodendraceae</taxon>
        <taxon>Tetraselmis</taxon>
    </lineage>
</organism>
<reference evidence="9" key="1">
    <citation type="submission" date="2014-05" db="EMBL/GenBank/DDBJ databases">
        <title>The transcriptome of the halophilic microalga Tetraselmis sp. GSL018 isolated from the Great Salt Lake, Utah.</title>
        <authorList>
            <person name="Jinkerson R.E."/>
            <person name="D'Adamo S."/>
            <person name="Posewitz M.C."/>
        </authorList>
    </citation>
    <scope>NUCLEOTIDE SEQUENCE</scope>
    <source>
        <strain evidence="9">GSL018</strain>
    </source>
</reference>
<keyword evidence="2 6" id="KW-0812">Transmembrane</keyword>
<evidence type="ECO:0000256" key="5">
    <source>
        <dbReference type="SAM" id="MobiDB-lite"/>
    </source>
</evidence>
<proteinExistence type="predicted"/>
<dbReference type="PROSITE" id="PS50011">
    <property type="entry name" value="PROTEIN_KINASE_DOM"/>
    <property type="match status" value="1"/>
</dbReference>
<dbReference type="InterPro" id="IPR006189">
    <property type="entry name" value="CHASE_dom"/>
</dbReference>
<evidence type="ECO:0000256" key="3">
    <source>
        <dbReference type="ARBA" id="ARBA00022989"/>
    </source>
</evidence>
<dbReference type="Gene3D" id="1.10.510.10">
    <property type="entry name" value="Transferase(Phosphotransferase) domain 1"/>
    <property type="match status" value="1"/>
</dbReference>
<dbReference type="Gene3D" id="3.30.200.20">
    <property type="entry name" value="Phosphorylase Kinase, domain 1"/>
    <property type="match status" value="1"/>
</dbReference>
<sequence>MNESNTRLFRISTTLRVCSARISWRQVLTLAAVFVIGLTLAEILFLVADGWESNKAEELFSLEGERHLQSINRGVDSFLSDNNAYKSFMQINPDANYAVVKLFTRNQMAPAVRQNTLISLGYVPLVLNKDRLEFEERACEIFCEASGRQASDFFIRNDSLQFQREIPKERYFPILYPYPFEVNKPILLFDISSTDSRNLTVKSAIENPGKIRATPRELLLREVLAKPERGSYGILLIQAIWRVPHGREVPPDEDLEEDLEQLQALSVQAVLIQDLFQLAANTTRAHDVELFLFDISDLQCSECSAGEALRGDCKGCSPEFLHALGYGSASQLTYSCGYQKREGQLKPCFNREEVDAVLSGSNLVYYSKVEVYGRLWGLVVVGDVSIWKESAAPRLLGITVVVGTALIAVLMLISFRQNSVNSTLKEKAIARLKVITSQQWRDRATSAAAEVQELLLNMASSTSHPDGSRKQTARRSLMRVQRELRSAPGLAVVCIDVAYAKEIEQMGCSVMEDFQCLFRETFQHLLVRKKGVDISDPEQEQESAVMAALETTSDACSLVLELMSELAGADWPEEMLKLPNFGEVRSDQGFLQLRGPRLKAAIHWSNATENIWAENAAGGTQFYGRARYLAARIAAAAMPGQVLMTRPATEQQVGRSEDSGFAYMRPLGTYDVWKNQAPMLLCQLEPPPWDILKPGVLRHESVDGLERVDKHKHSLLAPPGMVLQTMQAEGDELAEKQSGSAASNAASLTVVLMSCPTFARDDIAERVRLRISDTVEALAQIYCGYLIYKWPADQKLPQAVFLSTLNATKFCAGLQLALLNAPWQIEDQRCFESEETTSAGRYIFRGPRVSMFISCLPRGSYKWRSVLRKSTRSLMRRPPSDPSMATPSRPSNNTSEHNPSSVSISTDPGRPLVVLGDVGQRMYISGPGVNFAVGALQHVSPGQIVMSGDAWQHISQRLPNDTRPLDLGVYNLTDSEKPVQLIEVQVRQLQLRRFHPIANDLKLSPGYYDAPDPRKGIAYMMCQLDPTITKQVKGTVLEEAVVQWNALVRSLVRLHSGYESKYIEPGGFCLVFPSIDNGLQFAVAAQKQAMNLDWSSDLLKLRNCEEVFSEGGSLLFRGMRVKMGMSFGSCQTTRPSPTGQADYPGAFVNICAACMLAASPGQVIVEAEALLEDLGDEVILKDFSLDEVGNRKIGLELLGKFRLRGISQPTLLVSAFHPDHRERAFSAPPGRISDEEAAEMAVLGHGSQMEEWLQGSTLLSRDSETNYSHRIEQSMNESLACVMREILVDRLGWSKPKFRSDETVQVQSIIGLGSHGKVFKGLWKGVTVAYKVIQHPGASLNQQEKFRQTAVMETAISASMSHPNVVQTYSYNIKPIVAQDRRHDEEGASSGSIKDWQDSVEREFNKKEEYTSDKESIGAAAAHIIMWEVQIIQEYCEHGSLRKVLDSKTYLDGSTGLLEAGTMLKIAGDVARGMLHIHGMQIIHGDLKAQNILITSGRGIVAKVADFGLSVHMSHEQTHISGVHAGTLTHMAPEILMCGRISKSADVYAFGILLFEILTGEKAFKGVPAMQLTADVTTRCRRPHFPPGSPKQYAELAARCWEHDPNTRPTFVEVIEALDTMQSLHNKGLLVAYSNMSQETLEGYIGLAQHTTPDSPYPTIEEVEEEGGTEYANSDTIASFNEDMLLGLL</sequence>
<dbReference type="InterPro" id="IPR000719">
    <property type="entry name" value="Prot_kinase_dom"/>
</dbReference>
<dbReference type="Gene3D" id="3.30.70.1230">
    <property type="entry name" value="Nucleotide cyclase"/>
    <property type="match status" value="3"/>
</dbReference>
<dbReference type="PRINTS" id="PR00109">
    <property type="entry name" value="TYRKINASE"/>
</dbReference>
<keyword evidence="3 6" id="KW-1133">Transmembrane helix</keyword>
<dbReference type="EMBL" id="GBEZ01024633">
    <property type="protein sequence ID" value="JAC62374.1"/>
    <property type="molecule type" value="Transcribed_RNA"/>
</dbReference>
<dbReference type="GO" id="GO:0004674">
    <property type="term" value="F:protein serine/threonine kinase activity"/>
    <property type="evidence" value="ECO:0007669"/>
    <property type="project" value="TreeGrafter"/>
</dbReference>
<dbReference type="InterPro" id="IPR001245">
    <property type="entry name" value="Ser-Thr/Tyr_kinase_cat_dom"/>
</dbReference>
<evidence type="ECO:0000259" key="8">
    <source>
        <dbReference type="PROSITE" id="PS50839"/>
    </source>
</evidence>
<evidence type="ECO:0000256" key="4">
    <source>
        <dbReference type="ARBA" id="ARBA00023136"/>
    </source>
</evidence>
<dbReference type="SMART" id="SM00220">
    <property type="entry name" value="S_TKc"/>
    <property type="match status" value="1"/>
</dbReference>
<dbReference type="InterPro" id="IPR051681">
    <property type="entry name" value="Ser/Thr_Kinases-Pseudokinases"/>
</dbReference>
<dbReference type="InterPro" id="IPR029787">
    <property type="entry name" value="Nucleotide_cyclase"/>
</dbReference>
<dbReference type="Gene3D" id="3.30.450.350">
    <property type="entry name" value="CHASE domain"/>
    <property type="match status" value="1"/>
</dbReference>
<dbReference type="InterPro" id="IPR042240">
    <property type="entry name" value="CHASE_sf"/>
</dbReference>
<keyword evidence="9" id="KW-0418">Kinase</keyword>
<feature type="compositionally biased region" description="Polar residues" evidence="5">
    <location>
        <begin position="883"/>
        <end position="906"/>
    </location>
</feature>
<dbReference type="PROSITE" id="PS00108">
    <property type="entry name" value="PROTEIN_KINASE_ST"/>
    <property type="match status" value="1"/>
</dbReference>
<evidence type="ECO:0000313" key="9">
    <source>
        <dbReference type="EMBL" id="JAC62374.1"/>
    </source>
</evidence>
<evidence type="ECO:0000259" key="7">
    <source>
        <dbReference type="PROSITE" id="PS50011"/>
    </source>
</evidence>
<evidence type="ECO:0000256" key="2">
    <source>
        <dbReference type="ARBA" id="ARBA00022692"/>
    </source>
</evidence>
<dbReference type="GO" id="GO:0007165">
    <property type="term" value="P:signal transduction"/>
    <property type="evidence" value="ECO:0007669"/>
    <property type="project" value="UniProtKB-ARBA"/>
</dbReference>